<sequence>MKKVLYINTLSKEHLNTQMIRNNLQMMRQSQPSS</sequence>
<organism evidence="1 3">
    <name type="scientific">Microcystis aeruginosa SPC777</name>
    <dbReference type="NCBI Taxonomy" id="482300"/>
    <lineage>
        <taxon>Bacteria</taxon>
        <taxon>Bacillati</taxon>
        <taxon>Cyanobacteriota</taxon>
        <taxon>Cyanophyceae</taxon>
        <taxon>Oscillatoriophycideae</taxon>
        <taxon>Chroococcales</taxon>
        <taxon>Microcystaceae</taxon>
        <taxon>Microcystis</taxon>
    </lineage>
</organism>
<gene>
    <name evidence="2" type="ORF">MAESPC_00325</name>
    <name evidence="1" type="ORF">MAESPC_00932</name>
</gene>
<name>S3KGS6_MICAE</name>
<dbReference type="EMBL" id="ASZQ01000131">
    <property type="protein sequence ID" value="EPF23889.1"/>
    <property type="molecule type" value="Genomic_DNA"/>
</dbReference>
<comment type="caution">
    <text evidence="1">The sequence shown here is derived from an EMBL/GenBank/DDBJ whole genome shotgun (WGS) entry which is preliminary data.</text>
</comment>
<evidence type="ECO:0000313" key="1">
    <source>
        <dbReference type="EMBL" id="EPF23889.1"/>
    </source>
</evidence>
<dbReference type="Proteomes" id="UP000014617">
    <property type="component" value="Unassembled WGS sequence"/>
</dbReference>
<protein>
    <submittedName>
        <fullName evidence="1">Uncharacterized protein</fullName>
    </submittedName>
</protein>
<evidence type="ECO:0000313" key="3">
    <source>
        <dbReference type="Proteomes" id="UP000014617"/>
    </source>
</evidence>
<evidence type="ECO:0000313" key="2">
    <source>
        <dbReference type="EMBL" id="EPF24687.1"/>
    </source>
</evidence>
<reference evidence="1 3" key="1">
    <citation type="journal article" date="2013" name="Genome Announc.">
        <title>Draft Genome Sequence of the Brazilian Toxic Bloom-Forming Cyanobacterium Microcystis aeruginosa Strain SPC777.</title>
        <authorList>
            <person name="Fiore M.F."/>
            <person name="Alvarenga D.O."/>
            <person name="Varani A.M."/>
            <person name="Hoff-Risseti C."/>
            <person name="Crespim E."/>
            <person name="Ramos R.T."/>
            <person name="Silva A."/>
            <person name="Schaker P.D."/>
            <person name="Heck K."/>
            <person name="Rigonato J."/>
            <person name="Schneider M.P."/>
        </authorList>
    </citation>
    <scope>NUCLEOTIDE SEQUENCE [LARGE SCALE GENOMIC DNA]</scope>
    <source>
        <strain evidence="3">SPC 777</strain>
        <strain evidence="1">SPC777</strain>
    </source>
</reference>
<dbReference type="EMBL" id="ASZQ01000015">
    <property type="protein sequence ID" value="EPF24687.1"/>
    <property type="molecule type" value="Genomic_DNA"/>
</dbReference>
<proteinExistence type="predicted"/>
<accession>S3KGS6</accession>
<dbReference type="AlphaFoldDB" id="S3KGS6"/>